<keyword evidence="4 7" id="KW-0812">Transmembrane</keyword>
<evidence type="ECO:0000259" key="8">
    <source>
        <dbReference type="PROSITE" id="PS50850"/>
    </source>
</evidence>
<feature type="transmembrane region" description="Helical" evidence="7">
    <location>
        <begin position="158"/>
        <end position="183"/>
    </location>
</feature>
<keyword evidence="2" id="KW-0813">Transport</keyword>
<dbReference type="PROSITE" id="PS50850">
    <property type="entry name" value="MFS"/>
    <property type="match status" value="1"/>
</dbReference>
<feature type="transmembrane region" description="Helical" evidence="7">
    <location>
        <begin position="112"/>
        <end position="137"/>
    </location>
</feature>
<keyword evidence="10" id="KW-1185">Reference proteome</keyword>
<dbReference type="Pfam" id="PF05977">
    <property type="entry name" value="MFS_3"/>
    <property type="match status" value="1"/>
</dbReference>
<feature type="transmembrane region" description="Helical" evidence="7">
    <location>
        <begin position="56"/>
        <end position="74"/>
    </location>
</feature>
<evidence type="ECO:0000256" key="5">
    <source>
        <dbReference type="ARBA" id="ARBA00022989"/>
    </source>
</evidence>
<evidence type="ECO:0000256" key="1">
    <source>
        <dbReference type="ARBA" id="ARBA00004651"/>
    </source>
</evidence>
<sequence>MSPAADADADAAAGPSRGWFGRYWTAAAISSFGTAVSAVAMPVLVVQLLAATPAEVGIVNAAQFVPYAVLGLIAGAYTDRWRRKPILVWSSIGRAVSLGAIPVLWLTGALEIWMLVVLLLLFGSFSVFGFAATQSFLPRLVPRSRLVVANARLDQTDAAAQTVGPALGGGLVGLLGAPIALVVDAASYLVDALLNGSIRVDEPRGRRPGRHLGREIREGLRWAYAHPTLGPLAVSTHVWFFANGIAFTVLSLLALRSLGFTAFTFGLLLAVSGSAALLGASFAVRFGSWLGTGPAIIVARAVYPLAWLLVAVAAWLSAAPALLYIALALHGLAAGVENANEMGLRQAVTPDALLGRVNANIRAANRTAAAIGALAGGAAVGLIGDQWTLVVVIVVFGAAAVIAVLSPSLRGMRILPDSD</sequence>
<protein>
    <submittedName>
        <fullName evidence="9">MFS transporter</fullName>
    </submittedName>
</protein>
<evidence type="ECO:0000313" key="9">
    <source>
        <dbReference type="EMBL" id="GAA5084993.1"/>
    </source>
</evidence>
<feature type="transmembrane region" description="Helical" evidence="7">
    <location>
        <begin position="23"/>
        <end position="50"/>
    </location>
</feature>
<feature type="domain" description="Major facilitator superfamily (MFS) profile" evidence="8">
    <location>
        <begin position="228"/>
        <end position="419"/>
    </location>
</feature>
<dbReference type="InterPro" id="IPR036259">
    <property type="entry name" value="MFS_trans_sf"/>
</dbReference>
<feature type="transmembrane region" description="Helical" evidence="7">
    <location>
        <begin position="86"/>
        <end position="106"/>
    </location>
</feature>
<dbReference type="Gene3D" id="1.20.1250.20">
    <property type="entry name" value="MFS general substrate transporter like domains"/>
    <property type="match status" value="1"/>
</dbReference>
<dbReference type="PANTHER" id="PTHR23513">
    <property type="entry name" value="INTEGRAL MEMBRANE EFFLUX PROTEIN-RELATED"/>
    <property type="match status" value="1"/>
</dbReference>
<keyword evidence="3" id="KW-1003">Cell membrane</keyword>
<feature type="transmembrane region" description="Helical" evidence="7">
    <location>
        <begin position="304"/>
        <end position="327"/>
    </location>
</feature>
<keyword evidence="6 7" id="KW-0472">Membrane</keyword>
<feature type="transmembrane region" description="Helical" evidence="7">
    <location>
        <begin position="389"/>
        <end position="409"/>
    </location>
</feature>
<evidence type="ECO:0000256" key="6">
    <source>
        <dbReference type="ARBA" id="ARBA00023136"/>
    </source>
</evidence>
<organism evidence="9 10">
    <name type="scientific">Microbacterium yannicii</name>
    <dbReference type="NCBI Taxonomy" id="671622"/>
    <lineage>
        <taxon>Bacteria</taxon>
        <taxon>Bacillati</taxon>
        <taxon>Actinomycetota</taxon>
        <taxon>Actinomycetes</taxon>
        <taxon>Micrococcales</taxon>
        <taxon>Microbacteriaceae</taxon>
        <taxon>Microbacterium</taxon>
    </lineage>
</organism>
<evidence type="ECO:0000256" key="3">
    <source>
        <dbReference type="ARBA" id="ARBA00022475"/>
    </source>
</evidence>
<accession>A0ABP9LT99</accession>
<feature type="transmembrane region" description="Helical" evidence="7">
    <location>
        <begin position="363"/>
        <end position="383"/>
    </location>
</feature>
<keyword evidence="5 7" id="KW-1133">Transmembrane helix</keyword>
<dbReference type="InterPro" id="IPR010290">
    <property type="entry name" value="TM_effector"/>
</dbReference>
<comment type="subcellular location">
    <subcellularLocation>
        <location evidence="1">Cell membrane</location>
        <topology evidence="1">Multi-pass membrane protein</topology>
    </subcellularLocation>
</comment>
<evidence type="ECO:0000256" key="4">
    <source>
        <dbReference type="ARBA" id="ARBA00022692"/>
    </source>
</evidence>
<dbReference type="Proteomes" id="UP001501407">
    <property type="component" value="Unassembled WGS sequence"/>
</dbReference>
<feature type="transmembrane region" description="Helical" evidence="7">
    <location>
        <begin position="262"/>
        <end position="284"/>
    </location>
</feature>
<comment type="caution">
    <text evidence="9">The sequence shown here is derived from an EMBL/GenBank/DDBJ whole genome shotgun (WGS) entry which is preliminary data.</text>
</comment>
<dbReference type="SUPFAM" id="SSF103473">
    <property type="entry name" value="MFS general substrate transporter"/>
    <property type="match status" value="1"/>
</dbReference>
<dbReference type="PANTHER" id="PTHR23513:SF6">
    <property type="entry name" value="MAJOR FACILITATOR SUPERFAMILY ASSOCIATED DOMAIN-CONTAINING PROTEIN"/>
    <property type="match status" value="1"/>
</dbReference>
<feature type="transmembrane region" description="Helical" evidence="7">
    <location>
        <begin position="237"/>
        <end position="255"/>
    </location>
</feature>
<evidence type="ECO:0000313" key="10">
    <source>
        <dbReference type="Proteomes" id="UP001501407"/>
    </source>
</evidence>
<dbReference type="InterPro" id="IPR020846">
    <property type="entry name" value="MFS_dom"/>
</dbReference>
<reference evidence="10" key="1">
    <citation type="journal article" date="2019" name="Int. J. Syst. Evol. Microbiol.">
        <title>The Global Catalogue of Microorganisms (GCM) 10K type strain sequencing project: providing services to taxonomists for standard genome sequencing and annotation.</title>
        <authorList>
            <consortium name="The Broad Institute Genomics Platform"/>
            <consortium name="The Broad Institute Genome Sequencing Center for Infectious Disease"/>
            <person name="Wu L."/>
            <person name="Ma J."/>
        </authorList>
    </citation>
    <scope>NUCLEOTIDE SEQUENCE [LARGE SCALE GENOMIC DNA]</scope>
    <source>
        <strain evidence="10">JCM 18959</strain>
    </source>
</reference>
<proteinExistence type="predicted"/>
<gene>
    <name evidence="9" type="ORF">GCM10025760_03370</name>
</gene>
<dbReference type="CDD" id="cd06173">
    <property type="entry name" value="MFS_MefA_like"/>
    <property type="match status" value="1"/>
</dbReference>
<evidence type="ECO:0000256" key="2">
    <source>
        <dbReference type="ARBA" id="ARBA00022448"/>
    </source>
</evidence>
<name>A0ABP9LT99_9MICO</name>
<dbReference type="EMBL" id="BAABKZ010000001">
    <property type="protein sequence ID" value="GAA5084993.1"/>
    <property type="molecule type" value="Genomic_DNA"/>
</dbReference>
<dbReference type="RefSeq" id="WP_252787548.1">
    <property type="nucleotide sequence ID" value="NZ_BAABKZ010000001.1"/>
</dbReference>
<evidence type="ECO:0000256" key="7">
    <source>
        <dbReference type="SAM" id="Phobius"/>
    </source>
</evidence>